<organism evidence="3 4">
    <name type="scientific">Tritrichomonas foetus</name>
    <dbReference type="NCBI Taxonomy" id="1144522"/>
    <lineage>
        <taxon>Eukaryota</taxon>
        <taxon>Metamonada</taxon>
        <taxon>Parabasalia</taxon>
        <taxon>Tritrichomonadida</taxon>
        <taxon>Tritrichomonadidae</taxon>
        <taxon>Tritrichomonas</taxon>
    </lineage>
</organism>
<keyword evidence="2" id="KW-0732">Signal</keyword>
<dbReference type="EMBL" id="MLAK01001169">
    <property type="protein sequence ID" value="OHS96559.1"/>
    <property type="molecule type" value="Genomic_DNA"/>
</dbReference>
<keyword evidence="1" id="KW-0812">Transmembrane</keyword>
<feature type="signal peptide" evidence="2">
    <location>
        <begin position="1"/>
        <end position="29"/>
    </location>
</feature>
<evidence type="ECO:0000256" key="2">
    <source>
        <dbReference type="SAM" id="SignalP"/>
    </source>
</evidence>
<dbReference type="GeneID" id="94846028"/>
<feature type="chain" id="PRO_5012023553" description="Right handed beta helix domain-containing protein" evidence="2">
    <location>
        <begin position="30"/>
        <end position="365"/>
    </location>
</feature>
<dbReference type="OrthoDB" id="10632945at2759"/>
<keyword evidence="4" id="KW-1185">Reference proteome</keyword>
<dbReference type="RefSeq" id="XP_068349696.1">
    <property type="nucleotide sequence ID" value="XM_068511324.1"/>
</dbReference>
<comment type="caution">
    <text evidence="3">The sequence shown here is derived from an EMBL/GenBank/DDBJ whole genome shotgun (WGS) entry which is preliminary data.</text>
</comment>
<keyword evidence="1" id="KW-1133">Transmembrane helix</keyword>
<name>A0A1J4JE45_9EUKA</name>
<feature type="transmembrane region" description="Helical" evidence="1">
    <location>
        <begin position="310"/>
        <end position="335"/>
    </location>
</feature>
<accession>A0A1J4JE45</accession>
<dbReference type="SUPFAM" id="SSF51126">
    <property type="entry name" value="Pectin lyase-like"/>
    <property type="match status" value="1"/>
</dbReference>
<dbReference type="InterPro" id="IPR011050">
    <property type="entry name" value="Pectin_lyase_fold/virulence"/>
</dbReference>
<sequence length="365" mass="40180">MVNKLFKKLILKMILNSTFLALTLKSSLSNSPLFSLSYSSSAFFLQKSTFSKILHPIVINYRPSTIYFTQIIASRVFSNLVTCRPLNLDPDGSTSTGCILTNKTTFSFWDGEAYILLNANITLNECAFLSCTTRLPAIPIFDIQNSFVSMLSVIASECLYTFGQIASPINQSTVQLSIFESCYNPFTITDGDFNFISTTFTNNKQGTYNVFLETCTTIIFTNCTFDVSTVKAIYASQTPDIRITDCDFIGSSSIVLKDRSYAMIVHSCFELNLSDAISLSSDSAQTDVVFNQKCPIIESLETPTSGKDKYAIATIVVFSCCFAVLFIGLVVLVFCKVGSTEAPQYGQLHEASQGDDEISSAELTD</sequence>
<evidence type="ECO:0000313" key="3">
    <source>
        <dbReference type="EMBL" id="OHS96559.1"/>
    </source>
</evidence>
<keyword evidence="1" id="KW-0472">Membrane</keyword>
<proteinExistence type="predicted"/>
<dbReference type="VEuPathDB" id="TrichDB:TRFO_37267"/>
<evidence type="ECO:0000313" key="4">
    <source>
        <dbReference type="Proteomes" id="UP000179807"/>
    </source>
</evidence>
<evidence type="ECO:0008006" key="5">
    <source>
        <dbReference type="Google" id="ProtNLM"/>
    </source>
</evidence>
<dbReference type="AlphaFoldDB" id="A0A1J4JE45"/>
<dbReference type="Proteomes" id="UP000179807">
    <property type="component" value="Unassembled WGS sequence"/>
</dbReference>
<protein>
    <recommendedName>
        <fullName evidence="5">Right handed beta helix domain-containing protein</fullName>
    </recommendedName>
</protein>
<gene>
    <name evidence="3" type="ORF">TRFO_37267</name>
</gene>
<reference evidence="3" key="1">
    <citation type="submission" date="2016-10" db="EMBL/GenBank/DDBJ databases">
        <authorList>
            <person name="Benchimol M."/>
            <person name="Almeida L.G."/>
            <person name="Vasconcelos A.T."/>
            <person name="Perreira-Neves A."/>
            <person name="Rosa I.A."/>
            <person name="Tasca T."/>
            <person name="Bogo M.R."/>
            <person name="de Souza W."/>
        </authorList>
    </citation>
    <scope>NUCLEOTIDE SEQUENCE [LARGE SCALE GENOMIC DNA]</scope>
    <source>
        <strain evidence="3">K</strain>
    </source>
</reference>
<evidence type="ECO:0000256" key="1">
    <source>
        <dbReference type="SAM" id="Phobius"/>
    </source>
</evidence>